<dbReference type="Proteomes" id="UP000189542">
    <property type="component" value="Unassembled WGS sequence"/>
</dbReference>
<reference evidence="1 2" key="1">
    <citation type="journal article" date="2017" name="PLoS ONE">
        <title>Genomic sequence of 'Candidatus Liberibacter solanacearum' haplotype C and its comparison with haplotype A and B genomes.</title>
        <authorList>
            <person name="Wang J."/>
            <person name="Haapalainen M."/>
            <person name="Schott T."/>
            <person name="Thompson S.M."/>
            <person name="Smith G.R."/>
            <person name="Nissinen A.I."/>
            <person name="Pirhonen M."/>
        </authorList>
    </citation>
    <scope>NUCLEOTIDE SEQUENCE [LARGE SCALE GENOMIC DNA]</scope>
    <source>
        <strain evidence="1 2">FIN111</strain>
    </source>
</reference>
<evidence type="ECO:0000313" key="2">
    <source>
        <dbReference type="Proteomes" id="UP000189542"/>
    </source>
</evidence>
<accession>A0A1V2N9I8</accession>
<comment type="caution">
    <text evidence="1">The sequence shown here is derived from an EMBL/GenBank/DDBJ whole genome shotgun (WGS) entry which is preliminary data.</text>
</comment>
<protein>
    <submittedName>
        <fullName evidence="1">Uncharacterized protein</fullName>
    </submittedName>
</protein>
<dbReference type="AlphaFoldDB" id="A0A1V2N9I8"/>
<organism evidence="1 2">
    <name type="scientific">Candidatus Liberibacter solanacearum</name>
    <dbReference type="NCBI Taxonomy" id="556287"/>
    <lineage>
        <taxon>Bacteria</taxon>
        <taxon>Pseudomonadati</taxon>
        <taxon>Pseudomonadota</taxon>
        <taxon>Alphaproteobacteria</taxon>
        <taxon>Hyphomicrobiales</taxon>
        <taxon>Rhizobiaceae</taxon>
        <taxon>Liberibacter</taxon>
    </lineage>
</organism>
<evidence type="ECO:0000313" key="1">
    <source>
        <dbReference type="EMBL" id="ONI60249.1"/>
    </source>
</evidence>
<gene>
    <name evidence="1" type="ORF">AYO25_00035</name>
</gene>
<sequence>MRMTNISTENRVANKYKKIAWKPITDQDMIKNISINSKKFFLQFKNLGYKGLYQNLESTSKGFPIYCKWKKYSTKQTSRTITSS</sequence>
<dbReference type="EMBL" id="LVWB01000002">
    <property type="protein sequence ID" value="ONI60249.1"/>
    <property type="molecule type" value="Genomic_DNA"/>
</dbReference>
<proteinExistence type="predicted"/>
<name>A0A1V2N9I8_9HYPH</name>